<dbReference type="Proteomes" id="UP000051952">
    <property type="component" value="Unassembled WGS sequence"/>
</dbReference>
<protein>
    <submittedName>
        <fullName evidence="2">Uncharacterized protein</fullName>
    </submittedName>
</protein>
<evidence type="ECO:0000256" key="1">
    <source>
        <dbReference type="SAM" id="MobiDB-lite"/>
    </source>
</evidence>
<reference evidence="3" key="1">
    <citation type="submission" date="2015-09" db="EMBL/GenBank/DDBJ databases">
        <authorList>
            <consortium name="Pathogen Informatics"/>
        </authorList>
    </citation>
    <scope>NUCLEOTIDE SEQUENCE [LARGE SCALE GENOMIC DNA]</scope>
    <source>
        <strain evidence="3">Lake Konstanz</strain>
    </source>
</reference>
<dbReference type="AlphaFoldDB" id="A0A0S4JPG0"/>
<evidence type="ECO:0000313" key="3">
    <source>
        <dbReference type="Proteomes" id="UP000051952"/>
    </source>
</evidence>
<sequence length="160" mass="16987">MSRTFLKFGGCGVDHGSGLHSISRHDNVSAAAPSSHHNAVPLLYTVSPSHQHNNNNNNNNNEQQTRPASNQTVDATFMRSLYTPLIADCVGMTTMVSSSPTTSAAAATALALLSDDALTDYEFLAAYDKSGSSVIDVTRIQMVEKTLLGPRDGAFGKTSK</sequence>
<dbReference type="VEuPathDB" id="TriTrypDB:BSAL_30545"/>
<proteinExistence type="predicted"/>
<organism evidence="2 3">
    <name type="scientific">Bodo saltans</name>
    <name type="common">Flagellated protozoan</name>
    <dbReference type="NCBI Taxonomy" id="75058"/>
    <lineage>
        <taxon>Eukaryota</taxon>
        <taxon>Discoba</taxon>
        <taxon>Euglenozoa</taxon>
        <taxon>Kinetoplastea</taxon>
        <taxon>Metakinetoplastina</taxon>
        <taxon>Eubodonida</taxon>
        <taxon>Bodonidae</taxon>
        <taxon>Bodo</taxon>
    </lineage>
</organism>
<evidence type="ECO:0000313" key="2">
    <source>
        <dbReference type="EMBL" id="CUG91169.1"/>
    </source>
</evidence>
<feature type="region of interest" description="Disordered" evidence="1">
    <location>
        <begin position="46"/>
        <end position="69"/>
    </location>
</feature>
<dbReference type="EMBL" id="CYKH01001895">
    <property type="protein sequence ID" value="CUG91169.1"/>
    <property type="molecule type" value="Genomic_DNA"/>
</dbReference>
<accession>A0A0S4JPG0</accession>
<keyword evidence="3" id="KW-1185">Reference proteome</keyword>
<gene>
    <name evidence="2" type="ORF">BSAL_30545</name>
</gene>
<name>A0A0S4JPG0_BODSA</name>